<dbReference type="CDD" id="cd09122">
    <property type="entry name" value="PLDc_Tdp1_1"/>
    <property type="match status" value="1"/>
</dbReference>
<dbReference type="GO" id="GO:0003690">
    <property type="term" value="F:double-stranded DNA binding"/>
    <property type="evidence" value="ECO:0007669"/>
    <property type="project" value="TreeGrafter"/>
</dbReference>
<evidence type="ECO:0000313" key="13">
    <source>
        <dbReference type="EMBL" id="CAD8057315.1"/>
    </source>
</evidence>
<evidence type="ECO:0000256" key="6">
    <source>
        <dbReference type="ARBA" id="ARBA00022839"/>
    </source>
</evidence>
<feature type="coiled-coil region" evidence="12">
    <location>
        <begin position="6"/>
        <end position="58"/>
    </location>
</feature>
<dbReference type="CDD" id="cd09123">
    <property type="entry name" value="PLDc_Tdp1_2"/>
    <property type="match status" value="1"/>
</dbReference>
<comment type="similarity">
    <text evidence="2">Belongs to the tyrosyl-DNA phosphodiesterase family.</text>
</comment>
<evidence type="ECO:0000256" key="11">
    <source>
        <dbReference type="PIRSR" id="PIRSR610347-3"/>
    </source>
</evidence>
<evidence type="ECO:0008006" key="15">
    <source>
        <dbReference type="Google" id="ProtNLM"/>
    </source>
</evidence>
<comment type="caution">
    <text evidence="13">The sequence shown here is derived from an EMBL/GenBank/DDBJ whole genome shotgun (WGS) entry which is preliminary data.</text>
</comment>
<evidence type="ECO:0000256" key="5">
    <source>
        <dbReference type="ARBA" id="ARBA00022801"/>
    </source>
</evidence>
<sequence length="525" mass="61780">MKKRTLQELSQEQEQLNSSYNDINSLQKQIYLENQQRLQNLKQEKQESLKINDDEVKKVEQLQEDINLYFPVGKFCLNQLSQYPKEEKQAHILSFINILQENPYSDVQKQKPKITLEAALMTCYGFEDHLLQPLVQSGVKLFIINDNDNNDKKLEIIENFNGHSNWTVIKPSKLNSITFGGSFHPKIWILKFPKFIRIVIGSQNLHVGDWTVWSQAMWIQDFKIGNTELDLISKDFKIVLKEFLDQILPNSHKFEDLLKIRYDDYDFQNINIRLITSIPGRYTEKQLHKYGIMRIQSVLNQELINNNFEIPKQVSITYQTTSIGQLDNNYVDFFQQCCSGQQVKQPQKILQNNKSIAQMLFNKQEDEKSTLKLIYPTSDYIQNQTKAGPEFANPLFLRKQQFENPKFPKNIFYKYQGSNYYFWHNGNIPHLKVMIITSLDDKIDDNTSIYIGSHNFSQAAWGRLEKNATQLFISNTELGVLYPPKKDSAKFKQQIIEQLSFKFPPDKYEKTDQPWISEVYYEQLL</sequence>
<dbReference type="PANTHER" id="PTHR12415">
    <property type="entry name" value="TYROSYL-DNA PHOSPHODIESTERASE 1"/>
    <property type="match status" value="1"/>
</dbReference>
<reference evidence="13" key="1">
    <citation type="submission" date="2021-01" db="EMBL/GenBank/DDBJ databases">
        <authorList>
            <consortium name="Genoscope - CEA"/>
            <person name="William W."/>
        </authorList>
    </citation>
    <scope>NUCLEOTIDE SEQUENCE</scope>
</reference>
<dbReference type="Proteomes" id="UP000692954">
    <property type="component" value="Unassembled WGS sequence"/>
</dbReference>
<gene>
    <name evidence="13" type="ORF">PSON_ATCC_30995.1.T0110135</name>
</gene>
<keyword evidence="14" id="KW-1185">Reference proteome</keyword>
<dbReference type="Pfam" id="PF06087">
    <property type="entry name" value="Tyr-DNA_phospho"/>
    <property type="match status" value="1"/>
</dbReference>
<evidence type="ECO:0000256" key="1">
    <source>
        <dbReference type="ARBA" id="ARBA00004123"/>
    </source>
</evidence>
<feature type="site" description="Interaction with DNA" evidence="11">
    <location>
        <position position="457"/>
    </location>
</feature>
<proteinExistence type="inferred from homology"/>
<evidence type="ECO:0000256" key="8">
    <source>
        <dbReference type="ARBA" id="ARBA00023242"/>
    </source>
</evidence>
<comment type="subcellular location">
    <subcellularLocation>
        <location evidence="1">Nucleus</location>
    </subcellularLocation>
</comment>
<dbReference type="InterPro" id="IPR010347">
    <property type="entry name" value="Tdp1"/>
</dbReference>
<keyword evidence="3" id="KW-0540">Nuclease</keyword>
<keyword evidence="12" id="KW-0175">Coiled coil</keyword>
<feature type="binding site" evidence="10">
    <location>
        <position position="186"/>
    </location>
    <ligand>
        <name>substrate</name>
    </ligand>
</feature>
<dbReference type="EMBL" id="CAJJDN010000011">
    <property type="protein sequence ID" value="CAD8057315.1"/>
    <property type="molecule type" value="Genomic_DNA"/>
</dbReference>
<protein>
    <recommendedName>
        <fullName evidence="15">Tyrosyl-DNA phosphodiesterase</fullName>
    </recommendedName>
</protein>
<dbReference type="OrthoDB" id="47785at2759"/>
<evidence type="ECO:0000256" key="7">
    <source>
        <dbReference type="ARBA" id="ARBA00023204"/>
    </source>
</evidence>
<feature type="active site" description="Nucleophile" evidence="9">
    <location>
        <position position="184"/>
    </location>
</feature>
<evidence type="ECO:0000256" key="12">
    <source>
        <dbReference type="SAM" id="Coils"/>
    </source>
</evidence>
<keyword evidence="5" id="KW-0378">Hydrolase</keyword>
<dbReference type="GO" id="GO:0004527">
    <property type="term" value="F:exonuclease activity"/>
    <property type="evidence" value="ECO:0007669"/>
    <property type="project" value="UniProtKB-KW"/>
</dbReference>
<dbReference type="AlphaFoldDB" id="A0A8S1KTT9"/>
<dbReference type="GO" id="GO:0017005">
    <property type="term" value="F:3'-tyrosyl-DNA phosphodiesterase activity"/>
    <property type="evidence" value="ECO:0007669"/>
    <property type="project" value="TreeGrafter"/>
</dbReference>
<feature type="binding site" evidence="10">
    <location>
        <position position="432"/>
    </location>
    <ligand>
        <name>substrate</name>
    </ligand>
</feature>
<dbReference type="GO" id="GO:0003697">
    <property type="term" value="F:single-stranded DNA binding"/>
    <property type="evidence" value="ECO:0007669"/>
    <property type="project" value="TreeGrafter"/>
</dbReference>
<evidence type="ECO:0000313" key="14">
    <source>
        <dbReference type="Proteomes" id="UP000692954"/>
    </source>
</evidence>
<organism evidence="13 14">
    <name type="scientific">Paramecium sonneborni</name>
    <dbReference type="NCBI Taxonomy" id="65129"/>
    <lineage>
        <taxon>Eukaryota</taxon>
        <taxon>Sar</taxon>
        <taxon>Alveolata</taxon>
        <taxon>Ciliophora</taxon>
        <taxon>Intramacronucleata</taxon>
        <taxon>Oligohymenophorea</taxon>
        <taxon>Peniculida</taxon>
        <taxon>Parameciidae</taxon>
        <taxon>Paramecium</taxon>
    </lineage>
</organism>
<keyword evidence="7" id="KW-0234">DNA repair</keyword>
<dbReference type="GO" id="GO:0006281">
    <property type="term" value="P:DNA repair"/>
    <property type="evidence" value="ECO:0007669"/>
    <property type="project" value="UniProtKB-KW"/>
</dbReference>
<keyword evidence="6" id="KW-0269">Exonuclease</keyword>
<evidence type="ECO:0000256" key="2">
    <source>
        <dbReference type="ARBA" id="ARBA00010205"/>
    </source>
</evidence>
<keyword evidence="8" id="KW-0539">Nucleus</keyword>
<evidence type="ECO:0000256" key="9">
    <source>
        <dbReference type="PIRSR" id="PIRSR610347-1"/>
    </source>
</evidence>
<evidence type="ECO:0000256" key="3">
    <source>
        <dbReference type="ARBA" id="ARBA00022722"/>
    </source>
</evidence>
<dbReference type="PANTHER" id="PTHR12415:SF0">
    <property type="entry name" value="TYROSYL-DNA PHOSPHODIESTERASE 1"/>
    <property type="match status" value="1"/>
</dbReference>
<evidence type="ECO:0000256" key="10">
    <source>
        <dbReference type="PIRSR" id="PIRSR610347-2"/>
    </source>
</evidence>
<feature type="active site" description="Proton donor/acceptor" evidence="9">
    <location>
        <position position="430"/>
    </location>
</feature>
<keyword evidence="4" id="KW-0227">DNA damage</keyword>
<dbReference type="GO" id="GO:0005634">
    <property type="term" value="C:nucleus"/>
    <property type="evidence" value="ECO:0007669"/>
    <property type="project" value="UniProtKB-SubCell"/>
</dbReference>
<name>A0A8S1KTT9_9CILI</name>
<evidence type="ECO:0000256" key="4">
    <source>
        <dbReference type="ARBA" id="ARBA00022763"/>
    </source>
</evidence>
<accession>A0A8S1KTT9</accession>